<sequence length="423" mass="43423">MTDDLRAPGVPPATDTAATGTPATDTSAASHRPAAGHGGAARDGWSGRTRAINTGIARDPGFGAVVPPLHLSSNYRFTEWGTVPDYDYARSGGPTTAVLAETLAALEGGAGAAVTASGMAAITLLLAPLPAGARVAVPHDCYGGTYRLMEAKRRRGHLDVVYIDQTRADAGQLGAGVDLIFLETPSNPLMRLADIAAWAEVAQTVGAALAVDNTFLSPALQRPLAHGADHVVHSTTKYINGHSDVIGGALISADAAAAEDYAWWANCLGLTGGAFDGYLTLRGVRTLYARLAQAQASAEALAAWLAQHPAVARVHYPGLPDHPDAALVRRQQAGPGAMISIDLAGGLAAARLVGTSVRLFTLAESLGGVESLIAHPATMTHRAMDAEARARAGLSDGLLRLSIGLEAEADLRADLDQALAAAA</sequence>
<dbReference type="InterPro" id="IPR015424">
    <property type="entry name" value="PyrdxlP-dep_Trfase"/>
</dbReference>
<dbReference type="EMBL" id="SLXO01000001">
    <property type="protein sequence ID" value="TCP38322.1"/>
    <property type="molecule type" value="Genomic_DNA"/>
</dbReference>
<organism evidence="6 7">
    <name type="scientific">Rhodothalassium salexigens DSM 2132</name>
    <dbReference type="NCBI Taxonomy" id="1188247"/>
    <lineage>
        <taxon>Bacteria</taxon>
        <taxon>Pseudomonadati</taxon>
        <taxon>Pseudomonadota</taxon>
        <taxon>Alphaproteobacteria</taxon>
        <taxon>Rhodothalassiales</taxon>
        <taxon>Rhodothalassiaceae</taxon>
        <taxon>Rhodothalassium</taxon>
    </lineage>
</organism>
<dbReference type="FunCoup" id="A0A4R2PR50">
    <property type="interactions" value="495"/>
</dbReference>
<dbReference type="Proteomes" id="UP000295399">
    <property type="component" value="Unassembled WGS sequence"/>
</dbReference>
<dbReference type="InterPro" id="IPR015422">
    <property type="entry name" value="PyrdxlP-dep_Trfase_small"/>
</dbReference>
<dbReference type="Pfam" id="PF01053">
    <property type="entry name" value="Cys_Met_Meta_PP"/>
    <property type="match status" value="1"/>
</dbReference>
<dbReference type="PANTHER" id="PTHR11808">
    <property type="entry name" value="TRANS-SULFURATION ENZYME FAMILY MEMBER"/>
    <property type="match status" value="1"/>
</dbReference>
<dbReference type="PIRSF" id="PIRSF001434">
    <property type="entry name" value="CGS"/>
    <property type="match status" value="1"/>
</dbReference>
<dbReference type="GO" id="GO:0019346">
    <property type="term" value="P:transsulfuration"/>
    <property type="evidence" value="ECO:0007669"/>
    <property type="project" value="InterPro"/>
</dbReference>
<feature type="compositionally biased region" description="Low complexity" evidence="5">
    <location>
        <begin position="12"/>
        <end position="35"/>
    </location>
</feature>
<evidence type="ECO:0000256" key="3">
    <source>
        <dbReference type="PIRSR" id="PIRSR001434-2"/>
    </source>
</evidence>
<protein>
    <submittedName>
        <fullName evidence="6">Cystathionine gamma-synthase</fullName>
    </submittedName>
</protein>
<comment type="cofactor">
    <cofactor evidence="1 4">
        <name>pyridoxal 5'-phosphate</name>
        <dbReference type="ChEBI" id="CHEBI:597326"/>
    </cofactor>
</comment>
<dbReference type="GO" id="GO:0030170">
    <property type="term" value="F:pyridoxal phosphate binding"/>
    <property type="evidence" value="ECO:0007669"/>
    <property type="project" value="InterPro"/>
</dbReference>
<dbReference type="SUPFAM" id="SSF53383">
    <property type="entry name" value="PLP-dependent transferases"/>
    <property type="match status" value="1"/>
</dbReference>
<dbReference type="OrthoDB" id="9790858at2"/>
<dbReference type="RefSeq" id="WP_132706674.1">
    <property type="nucleotide sequence ID" value="NZ_JACIGF010000001.1"/>
</dbReference>
<dbReference type="InterPro" id="IPR000277">
    <property type="entry name" value="Cys/Met-Metab_PyrdxlP-dep_enz"/>
</dbReference>
<accession>A0A4R2PR50</accession>
<feature type="modified residue" description="N6-(pyridoxal phosphate)lysine" evidence="3">
    <location>
        <position position="237"/>
    </location>
</feature>
<keyword evidence="2 3" id="KW-0663">Pyridoxal phosphate</keyword>
<dbReference type="AlphaFoldDB" id="A0A4R2PR50"/>
<dbReference type="GO" id="GO:0019343">
    <property type="term" value="P:cysteine biosynthetic process via cystathionine"/>
    <property type="evidence" value="ECO:0007669"/>
    <property type="project" value="TreeGrafter"/>
</dbReference>
<dbReference type="GO" id="GO:0003962">
    <property type="term" value="F:cystathionine gamma-synthase activity"/>
    <property type="evidence" value="ECO:0007669"/>
    <property type="project" value="TreeGrafter"/>
</dbReference>
<reference evidence="6 7" key="1">
    <citation type="submission" date="2019-03" db="EMBL/GenBank/DDBJ databases">
        <title>Genomic Encyclopedia of Type Strains, Phase IV (KMG-IV): sequencing the most valuable type-strain genomes for metagenomic binning, comparative biology and taxonomic classification.</title>
        <authorList>
            <person name="Goeker M."/>
        </authorList>
    </citation>
    <scope>NUCLEOTIDE SEQUENCE [LARGE SCALE GENOMIC DNA]</scope>
    <source>
        <strain evidence="6 7">DSM 2132</strain>
    </source>
</reference>
<name>A0A4R2PR50_RHOSA</name>
<dbReference type="InParanoid" id="A0A4R2PR50"/>
<dbReference type="InterPro" id="IPR015421">
    <property type="entry name" value="PyrdxlP-dep_Trfase_major"/>
</dbReference>
<evidence type="ECO:0000313" key="7">
    <source>
        <dbReference type="Proteomes" id="UP000295399"/>
    </source>
</evidence>
<proteinExistence type="inferred from homology"/>
<dbReference type="Gene3D" id="3.90.1150.10">
    <property type="entry name" value="Aspartate Aminotransferase, domain 1"/>
    <property type="match status" value="1"/>
</dbReference>
<dbReference type="PANTHER" id="PTHR11808:SF75">
    <property type="entry name" value="CYSTATHIONINE GAMMA-SYNTHASE"/>
    <property type="match status" value="1"/>
</dbReference>
<dbReference type="Gene3D" id="3.40.640.10">
    <property type="entry name" value="Type I PLP-dependent aspartate aminotransferase-like (Major domain)"/>
    <property type="match status" value="1"/>
</dbReference>
<evidence type="ECO:0000256" key="4">
    <source>
        <dbReference type="RuleBase" id="RU362118"/>
    </source>
</evidence>
<gene>
    <name evidence="6" type="ORF">EV659_101221</name>
</gene>
<keyword evidence="7" id="KW-1185">Reference proteome</keyword>
<dbReference type="GO" id="GO:0005737">
    <property type="term" value="C:cytoplasm"/>
    <property type="evidence" value="ECO:0007669"/>
    <property type="project" value="TreeGrafter"/>
</dbReference>
<dbReference type="GO" id="GO:0004123">
    <property type="term" value="F:cystathionine gamma-lyase activity"/>
    <property type="evidence" value="ECO:0007669"/>
    <property type="project" value="TreeGrafter"/>
</dbReference>
<evidence type="ECO:0000256" key="1">
    <source>
        <dbReference type="ARBA" id="ARBA00001933"/>
    </source>
</evidence>
<feature type="region of interest" description="Disordered" evidence="5">
    <location>
        <begin position="1"/>
        <end position="47"/>
    </location>
</feature>
<comment type="similarity">
    <text evidence="4">Belongs to the trans-sulfuration enzymes family.</text>
</comment>
<evidence type="ECO:0000313" key="6">
    <source>
        <dbReference type="EMBL" id="TCP38322.1"/>
    </source>
</evidence>
<evidence type="ECO:0000256" key="2">
    <source>
        <dbReference type="ARBA" id="ARBA00022898"/>
    </source>
</evidence>
<comment type="caution">
    <text evidence="6">The sequence shown here is derived from an EMBL/GenBank/DDBJ whole genome shotgun (WGS) entry which is preliminary data.</text>
</comment>
<evidence type="ECO:0000256" key="5">
    <source>
        <dbReference type="SAM" id="MobiDB-lite"/>
    </source>
</evidence>
<dbReference type="FunFam" id="3.40.640.10:FF:000046">
    <property type="entry name" value="Cystathionine gamma-lyase"/>
    <property type="match status" value="1"/>
</dbReference>